<evidence type="ECO:0000313" key="3">
    <source>
        <dbReference type="Proteomes" id="UP000070284"/>
    </source>
</evidence>
<feature type="transmembrane region" description="Helical" evidence="1">
    <location>
        <begin position="67"/>
        <end position="87"/>
    </location>
</feature>
<feature type="transmembrane region" description="Helical" evidence="1">
    <location>
        <begin position="33"/>
        <end position="55"/>
    </location>
</feature>
<dbReference type="PANTHER" id="PTHR37305:SF1">
    <property type="entry name" value="MEMBRANE PROTEIN"/>
    <property type="match status" value="1"/>
</dbReference>
<accession>A0A133UJM4</accession>
<keyword evidence="3" id="KW-1185">Reference proteome</keyword>
<keyword evidence="1" id="KW-1133">Transmembrane helix</keyword>
<dbReference type="EMBL" id="LHXO01000060">
    <property type="protein sequence ID" value="KXA94408.1"/>
    <property type="molecule type" value="Genomic_DNA"/>
</dbReference>
<feature type="transmembrane region" description="Helical" evidence="1">
    <location>
        <begin position="179"/>
        <end position="201"/>
    </location>
</feature>
<gene>
    <name evidence="2" type="ORF">AKJ65_04525</name>
</gene>
<feature type="transmembrane region" description="Helical" evidence="1">
    <location>
        <begin position="148"/>
        <end position="172"/>
    </location>
</feature>
<organism evidence="2 3">
    <name type="scientific">candidate division MSBL1 archaeon SCGC-AAA259E19</name>
    <dbReference type="NCBI Taxonomy" id="1698264"/>
    <lineage>
        <taxon>Archaea</taxon>
        <taxon>Methanobacteriati</taxon>
        <taxon>Methanobacteriota</taxon>
        <taxon>candidate division MSBL1</taxon>
    </lineage>
</organism>
<keyword evidence="1" id="KW-0472">Membrane</keyword>
<proteinExistence type="predicted"/>
<reference evidence="2 3" key="1">
    <citation type="journal article" date="2016" name="Sci. Rep.">
        <title>Metabolic traits of an uncultured archaeal lineage -MSBL1- from brine pools of the Red Sea.</title>
        <authorList>
            <person name="Mwirichia R."/>
            <person name="Alam I."/>
            <person name="Rashid M."/>
            <person name="Vinu M."/>
            <person name="Ba-Alawi W."/>
            <person name="Anthony Kamau A."/>
            <person name="Kamanda Ngugi D."/>
            <person name="Goker M."/>
            <person name="Klenk H.P."/>
            <person name="Bajic V."/>
            <person name="Stingl U."/>
        </authorList>
    </citation>
    <scope>NUCLEOTIDE SEQUENCE [LARGE SCALE GENOMIC DNA]</scope>
    <source>
        <strain evidence="2">SCGC-AAA259E19</strain>
    </source>
</reference>
<dbReference type="GO" id="GO:0005886">
    <property type="term" value="C:plasma membrane"/>
    <property type="evidence" value="ECO:0007669"/>
    <property type="project" value="UniProtKB-SubCell"/>
</dbReference>
<evidence type="ECO:0000313" key="2">
    <source>
        <dbReference type="EMBL" id="KXA94408.1"/>
    </source>
</evidence>
<dbReference type="PANTHER" id="PTHR37305">
    <property type="entry name" value="INTEGRAL MEMBRANE PROTEIN-RELATED"/>
    <property type="match status" value="1"/>
</dbReference>
<protein>
    <submittedName>
        <fullName evidence="2">Uncharacterized protein</fullName>
    </submittedName>
</protein>
<dbReference type="Pfam" id="PF12679">
    <property type="entry name" value="ABC2_membrane_2"/>
    <property type="match status" value="1"/>
</dbReference>
<dbReference type="Proteomes" id="UP000070284">
    <property type="component" value="Unassembled WGS sequence"/>
</dbReference>
<sequence>MNETSKKKERREWTQLFAIFKYEFLWNLRKKKVLIMFLISIGLASLGLFLPSILGDTVSDPYFIIKNMGPSGFIVVLLAVAVAMRSISGEFEAGTIEPLASKPVPRKIVYLGKLLAMFVILLIVYSILDVYFIAGGWLLYGSQKGLNLILFLLPFMAALSSLVWISISLVLGTLTKNSILARLGVIGIFFGMSVASGIITVTSPGAGKALNYLPGGGESGDIQAEFGENIPIKNFSISTGTDRMAPNLLLYSNFQSAQVIVKEYKLDLENIDVGGNPLKEVGLHSDPLSTVVGETAMKSFTTLRNVVLMKRDPQDEEILKGEWLERTAMKSFTTLRNVVLMKRDPQDEEILKELEEEEALNFIMENDFCNPHQLVRDERKIGLRKRFFQQLFERTNTYMMNTTVSVEENQKQLRDIVFGDDR</sequence>
<evidence type="ECO:0000256" key="1">
    <source>
        <dbReference type="SAM" id="Phobius"/>
    </source>
</evidence>
<keyword evidence="1" id="KW-0812">Transmembrane</keyword>
<dbReference type="GO" id="GO:0140359">
    <property type="term" value="F:ABC-type transporter activity"/>
    <property type="evidence" value="ECO:0007669"/>
    <property type="project" value="InterPro"/>
</dbReference>
<comment type="caution">
    <text evidence="2">The sequence shown here is derived from an EMBL/GenBank/DDBJ whole genome shotgun (WGS) entry which is preliminary data.</text>
</comment>
<name>A0A133UJM4_9EURY</name>
<dbReference type="AlphaFoldDB" id="A0A133UJM4"/>